<dbReference type="EMBL" id="SOZE01000008">
    <property type="protein sequence ID" value="TFF37887.1"/>
    <property type="molecule type" value="Genomic_DNA"/>
</dbReference>
<protein>
    <submittedName>
        <fullName evidence="1">Uncharacterized protein</fullName>
    </submittedName>
</protein>
<name>A0A4Y8SH62_9SPHI</name>
<dbReference type="RefSeq" id="WP_133229314.1">
    <property type="nucleotide sequence ID" value="NZ_SOZE01000008.1"/>
</dbReference>
<sequence>MKKTLTRTTEDLALYLQKLADDKVETSISWRCLNCGETHSCNLLEKVRSVKNEYLVGENKPDLSLFDLNGDLFAAIHFLKRKSIDTTMQEAYRGKCMYIQIKLETGDDFNSLSQKLQKPDFVAICVNPKCETCSHPMQKVILWIVDGCCWKCEGDMKVAAVEAGMSRGGSYVGPERFTLNEIEIARNKGVVIATHYSNTQRRSYLANSCPHCNAFVGDYYLFTEYISTTGYGDVDFEKIEAGYYCEPCTEPRFL</sequence>
<gene>
    <name evidence="1" type="ORF">E2R66_09865</name>
</gene>
<proteinExistence type="predicted"/>
<reference evidence="1 2" key="1">
    <citation type="journal article" date="2017" name="Int. J. Syst. Evol. Microbiol.">
        <title>Mucilaginibacterpsychrotolerans sp. nov., isolated from peatlands.</title>
        <authorList>
            <person name="Deng Y."/>
            <person name="Shen L."/>
            <person name="Xu B."/>
            <person name="Liu Y."/>
            <person name="Gu Z."/>
            <person name="Liu H."/>
            <person name="Zhou Y."/>
        </authorList>
    </citation>
    <scope>NUCLEOTIDE SEQUENCE [LARGE SCALE GENOMIC DNA]</scope>
    <source>
        <strain evidence="1 2">NH7-4</strain>
    </source>
</reference>
<keyword evidence="2" id="KW-1185">Reference proteome</keyword>
<evidence type="ECO:0000313" key="1">
    <source>
        <dbReference type="EMBL" id="TFF37887.1"/>
    </source>
</evidence>
<dbReference type="OrthoDB" id="1490774at2"/>
<dbReference type="Proteomes" id="UP000297540">
    <property type="component" value="Unassembled WGS sequence"/>
</dbReference>
<comment type="caution">
    <text evidence="1">The sequence shown here is derived from an EMBL/GenBank/DDBJ whole genome shotgun (WGS) entry which is preliminary data.</text>
</comment>
<evidence type="ECO:0000313" key="2">
    <source>
        <dbReference type="Proteomes" id="UP000297540"/>
    </source>
</evidence>
<organism evidence="1 2">
    <name type="scientific">Mucilaginibacter psychrotolerans</name>
    <dbReference type="NCBI Taxonomy" id="1524096"/>
    <lineage>
        <taxon>Bacteria</taxon>
        <taxon>Pseudomonadati</taxon>
        <taxon>Bacteroidota</taxon>
        <taxon>Sphingobacteriia</taxon>
        <taxon>Sphingobacteriales</taxon>
        <taxon>Sphingobacteriaceae</taxon>
        <taxon>Mucilaginibacter</taxon>
    </lineage>
</organism>
<accession>A0A4Y8SH62</accession>
<dbReference type="AlphaFoldDB" id="A0A4Y8SH62"/>